<organism evidence="3 4">
    <name type="scientific">Flavobacterium cyanobacteriorum</name>
    <dbReference type="NCBI Taxonomy" id="2022802"/>
    <lineage>
        <taxon>Bacteria</taxon>
        <taxon>Pseudomonadati</taxon>
        <taxon>Bacteroidota</taxon>
        <taxon>Flavobacteriia</taxon>
        <taxon>Flavobacteriales</taxon>
        <taxon>Flavobacteriaceae</taxon>
        <taxon>Flavobacterium</taxon>
    </lineage>
</organism>
<evidence type="ECO:0000313" key="4">
    <source>
        <dbReference type="Proteomes" id="UP000216605"/>
    </source>
</evidence>
<dbReference type="OrthoDB" id="9786766at2"/>
<dbReference type="Pfam" id="PF06452">
    <property type="entry name" value="CBM9_1"/>
    <property type="match status" value="1"/>
</dbReference>
<dbReference type="Proteomes" id="UP000216605">
    <property type="component" value="Unassembled WGS sequence"/>
</dbReference>
<evidence type="ECO:0000313" key="3">
    <source>
        <dbReference type="EMBL" id="OYQ33145.1"/>
    </source>
</evidence>
<gene>
    <name evidence="3" type="ORF">CHU92_13470</name>
</gene>
<comment type="caution">
    <text evidence="3">The sequence shown here is derived from an EMBL/GenBank/DDBJ whole genome shotgun (WGS) entry which is preliminary data.</text>
</comment>
<dbReference type="InterPro" id="IPR045670">
    <property type="entry name" value="DUF5916"/>
</dbReference>
<name>A0A255YWW1_9FLAO</name>
<feature type="domain" description="DUF5916" evidence="2">
    <location>
        <begin position="227"/>
        <end position="796"/>
    </location>
</feature>
<feature type="domain" description="Carbohydrate-binding" evidence="1">
    <location>
        <begin position="36"/>
        <end position="189"/>
    </location>
</feature>
<dbReference type="RefSeq" id="WP_094416430.1">
    <property type="nucleotide sequence ID" value="NZ_NOXV01000301.1"/>
</dbReference>
<dbReference type="CDD" id="cd09618">
    <property type="entry name" value="CBM9_like_2"/>
    <property type="match status" value="1"/>
</dbReference>
<dbReference type="GO" id="GO:0030246">
    <property type="term" value="F:carbohydrate binding"/>
    <property type="evidence" value="ECO:0007669"/>
    <property type="project" value="InterPro"/>
</dbReference>
<dbReference type="Gene3D" id="2.60.40.1190">
    <property type="match status" value="1"/>
</dbReference>
<dbReference type="SUPFAM" id="SSF49344">
    <property type="entry name" value="CBD9-like"/>
    <property type="match status" value="1"/>
</dbReference>
<keyword evidence="4" id="KW-1185">Reference proteome</keyword>
<dbReference type="InterPro" id="IPR010502">
    <property type="entry name" value="Carb-bd_dom_fam9"/>
</dbReference>
<keyword evidence="3" id="KW-0378">Hydrolase</keyword>
<dbReference type="Pfam" id="PF19313">
    <property type="entry name" value="DUF5916"/>
    <property type="match status" value="1"/>
</dbReference>
<protein>
    <submittedName>
        <fullName evidence="3">Hydrolase</fullName>
    </submittedName>
</protein>
<sequence length="796" mass="91247">MRFSQLKLLFILLLPFFLLAQKRGVAAMRITGKISIDGRLDEPEWASADTASGFVMFEPDNGRPASEDRKTEVRVLYDDEAVYFGAMLYDSPGLIMKEMALRDDFASADHFGVFINGYNDGQQDFRFFVSAAGTQMDCLATAGGEDYSWDAIWHSEVRMVDNGWIVEIKIPYAAVRFSEDAEQFWGINFYRELRRDRQKYTWNPIDRNIGATIVQTGLLTGITNIKPPVRLFLIPYSSYYYSETANKGTDTQLKGGLDVKYGLTDSFTLDAILVPDFGQTAFDNVVLNLGPFEQQFNENRPFFTEGTDIFNKGGLLYTRRIGGRPTGSIATGEDEEIVEVPQAVNLINAVKLSGRTASGLGIGIMNAITEKTYATLRNTVTGQTRQAVAEPLVNYNVTVLDQRFRQNSSVAFVNTNVTRDGSFRDANVSALVYDLNTRANTFNLSGNFKFSHINDLADRNGYSSSVSIGKTSGKYRYSLSSFYVSKDFDINDLGILFQTNYYNIYARGSYRILNPTKNYNTFQLNTGFYSEFQNDTGKMQVGRFEARVNSNTRKNDYLGYGVEVNPFHTYDFYEPRVDGRFLRNPKSVYSFVYFSSNYNRRFALDVQPELWISSDYNRNYYGLLISPRYRFSNRMLVVYSFNYGLDTNNQGWVGFEGDDIIITRRDRTTVTNTLTGRLAVNPRMTFNLTARHYWTYGENLDFLSLMQDGTLAENTTFNENRDFTFNTWNFDLSYTWWFAPGSQLSVLYRNNASTSYNFVNRNYSYNFENLFKNNLNSIFSISIRYFIDYNTAKNWI</sequence>
<dbReference type="AlphaFoldDB" id="A0A255YWW1"/>
<dbReference type="EMBL" id="NOXV01000301">
    <property type="protein sequence ID" value="OYQ33145.1"/>
    <property type="molecule type" value="Genomic_DNA"/>
</dbReference>
<proteinExistence type="predicted"/>
<evidence type="ECO:0000259" key="2">
    <source>
        <dbReference type="Pfam" id="PF19313"/>
    </source>
</evidence>
<evidence type="ECO:0000259" key="1">
    <source>
        <dbReference type="Pfam" id="PF06452"/>
    </source>
</evidence>
<dbReference type="GO" id="GO:0016052">
    <property type="term" value="P:carbohydrate catabolic process"/>
    <property type="evidence" value="ECO:0007669"/>
    <property type="project" value="InterPro"/>
</dbReference>
<accession>A0A255YWW1</accession>
<dbReference type="GO" id="GO:0004553">
    <property type="term" value="F:hydrolase activity, hydrolyzing O-glycosyl compounds"/>
    <property type="evidence" value="ECO:0007669"/>
    <property type="project" value="InterPro"/>
</dbReference>
<reference evidence="3 4" key="1">
    <citation type="submission" date="2017-07" db="EMBL/GenBank/DDBJ databases">
        <title>Flavobacterium cyanobacteriorum sp. nov., isolated from cyanobacterial aggregates in a eutrophic lake.</title>
        <authorList>
            <person name="Cai H."/>
        </authorList>
    </citation>
    <scope>NUCLEOTIDE SEQUENCE [LARGE SCALE GENOMIC DNA]</scope>
    <source>
        <strain evidence="3 4">TH021</strain>
    </source>
</reference>